<evidence type="ECO:0000313" key="1">
    <source>
        <dbReference type="EMBL" id="KKK60501.1"/>
    </source>
</evidence>
<organism evidence="1">
    <name type="scientific">marine sediment metagenome</name>
    <dbReference type="NCBI Taxonomy" id="412755"/>
    <lineage>
        <taxon>unclassified sequences</taxon>
        <taxon>metagenomes</taxon>
        <taxon>ecological metagenomes</taxon>
    </lineage>
</organism>
<feature type="non-terminal residue" evidence="1">
    <location>
        <position position="126"/>
    </location>
</feature>
<dbReference type="EMBL" id="LAZR01062937">
    <property type="protein sequence ID" value="KKK60501.1"/>
    <property type="molecule type" value="Genomic_DNA"/>
</dbReference>
<name>A0A0F8ZKM3_9ZZZZ</name>
<dbReference type="AlphaFoldDB" id="A0A0F8ZKM3"/>
<reference evidence="1" key="1">
    <citation type="journal article" date="2015" name="Nature">
        <title>Complex archaea that bridge the gap between prokaryotes and eukaryotes.</title>
        <authorList>
            <person name="Spang A."/>
            <person name="Saw J.H."/>
            <person name="Jorgensen S.L."/>
            <person name="Zaremba-Niedzwiedzka K."/>
            <person name="Martijn J."/>
            <person name="Lind A.E."/>
            <person name="van Eijk R."/>
            <person name="Schleper C."/>
            <person name="Guy L."/>
            <person name="Ettema T.J."/>
        </authorList>
    </citation>
    <scope>NUCLEOTIDE SEQUENCE</scope>
</reference>
<accession>A0A0F8ZKM3</accession>
<comment type="caution">
    <text evidence="1">The sequence shown here is derived from an EMBL/GenBank/DDBJ whole genome shotgun (WGS) entry which is preliminary data.</text>
</comment>
<proteinExistence type="predicted"/>
<sequence length="126" mass="14951">MNVWMKICRKQSRCNWCPAVIEKTNFMVVTSYYRGRWLIRRNYHCDCWIAQGKDALSKRIVEEKRGKQRMDITDEARSARFKIMARRASVVQRIKRVTGQENNIKDMIHLGAMLHTLKDEIELYGG</sequence>
<protein>
    <submittedName>
        <fullName evidence="1">Uncharacterized protein</fullName>
    </submittedName>
</protein>
<gene>
    <name evidence="1" type="ORF">LCGC14_3023740</name>
</gene>